<dbReference type="GO" id="GO:0006357">
    <property type="term" value="P:regulation of transcription by RNA polymerase II"/>
    <property type="evidence" value="ECO:0007669"/>
    <property type="project" value="TreeGrafter"/>
</dbReference>
<keyword evidence="2" id="KW-1185">Reference proteome</keyword>
<dbReference type="Pfam" id="PF00505">
    <property type="entry name" value="HMG_box"/>
    <property type="match status" value="2"/>
</dbReference>
<evidence type="ECO:0000313" key="1">
    <source>
        <dbReference type="EMBL" id="CAG9111667.1"/>
    </source>
</evidence>
<dbReference type="EMBL" id="CAJHNJ030000013">
    <property type="protein sequence ID" value="CAG9111667.1"/>
    <property type="molecule type" value="Genomic_DNA"/>
</dbReference>
<proteinExistence type="predicted"/>
<dbReference type="InterPro" id="IPR036910">
    <property type="entry name" value="HMG_box_dom_sf"/>
</dbReference>
<dbReference type="GO" id="GO:0005634">
    <property type="term" value="C:nucleus"/>
    <property type="evidence" value="ECO:0007669"/>
    <property type="project" value="UniProtKB-UniRule"/>
</dbReference>
<organism evidence="1 2">
    <name type="scientific">Plutella xylostella</name>
    <name type="common">Diamondback moth</name>
    <name type="synonym">Plutella maculipennis</name>
    <dbReference type="NCBI Taxonomy" id="51655"/>
    <lineage>
        <taxon>Eukaryota</taxon>
        <taxon>Metazoa</taxon>
        <taxon>Ecdysozoa</taxon>
        <taxon>Arthropoda</taxon>
        <taxon>Hexapoda</taxon>
        <taxon>Insecta</taxon>
        <taxon>Pterygota</taxon>
        <taxon>Neoptera</taxon>
        <taxon>Endopterygota</taxon>
        <taxon>Lepidoptera</taxon>
        <taxon>Glossata</taxon>
        <taxon>Ditrysia</taxon>
        <taxon>Yponomeutoidea</taxon>
        <taxon>Plutellidae</taxon>
        <taxon>Plutella</taxon>
    </lineage>
</organism>
<dbReference type="Gene3D" id="1.10.30.10">
    <property type="entry name" value="High mobility group box domain"/>
    <property type="match status" value="2"/>
</dbReference>
<dbReference type="PROSITE" id="PS50118">
    <property type="entry name" value="HMG_BOX_2"/>
    <property type="match status" value="2"/>
</dbReference>
<dbReference type="AlphaFoldDB" id="A0A8S4E8K8"/>
<sequence>MASITQLCRIGNSVIGGYKTVFQGRVNWQPSSVCNYTRKSAEQKLGIDKPKRPLSPFFKFMTQMRPALLAKQPGISAKEAIAWSSKHWQQLDAETKAQMAKEYEKDREDYKKIKAIYEASLTDQQKIEIKQLKEEMAEAKEKRKIKAEYKEMGRPKKPMSSYFLFMQSRKETFQVKNLKELQEKLKKEWSSLPAAEKVKFEKQAQDLLAKYKKDMETWELKMISLGRSDLVRSKTLREPKPRIQKTKQ</sequence>
<evidence type="ECO:0000313" key="2">
    <source>
        <dbReference type="Proteomes" id="UP000653454"/>
    </source>
</evidence>
<dbReference type="SUPFAM" id="SSF47095">
    <property type="entry name" value="HMG-box"/>
    <property type="match status" value="2"/>
</dbReference>
<dbReference type="OrthoDB" id="5550281at2759"/>
<dbReference type="PANTHER" id="PTHR48112:SF38">
    <property type="entry name" value="TRANSCRIPTION FACTOR A, MITOCHONDRIAL-LIKE PROTEIN"/>
    <property type="match status" value="1"/>
</dbReference>
<dbReference type="PANTHER" id="PTHR48112">
    <property type="entry name" value="HIGH MOBILITY GROUP PROTEIN DSP1"/>
    <property type="match status" value="1"/>
</dbReference>
<protein>
    <submittedName>
        <fullName evidence="1">(diamondback moth) hypothetical protein</fullName>
    </submittedName>
</protein>
<dbReference type="GO" id="GO:0003677">
    <property type="term" value="F:DNA binding"/>
    <property type="evidence" value="ECO:0007669"/>
    <property type="project" value="UniProtKB-UniRule"/>
</dbReference>
<name>A0A8S4E8K8_PLUXY</name>
<accession>A0A8S4E8K8</accession>
<comment type="caution">
    <text evidence="1">The sequence shown here is derived from an EMBL/GenBank/DDBJ whole genome shotgun (WGS) entry which is preliminary data.</text>
</comment>
<dbReference type="InterPro" id="IPR050342">
    <property type="entry name" value="HMGB"/>
</dbReference>
<dbReference type="SMART" id="SM00398">
    <property type="entry name" value="HMG"/>
    <property type="match status" value="2"/>
</dbReference>
<reference evidence="1" key="1">
    <citation type="submission" date="2020-11" db="EMBL/GenBank/DDBJ databases">
        <authorList>
            <person name="Whiteford S."/>
        </authorList>
    </citation>
    <scope>NUCLEOTIDE SEQUENCE</scope>
</reference>
<gene>
    <name evidence="1" type="ORF">PLXY2_LOCUS4726</name>
</gene>
<dbReference type="Proteomes" id="UP000653454">
    <property type="component" value="Unassembled WGS sequence"/>
</dbReference>
<dbReference type="InterPro" id="IPR009071">
    <property type="entry name" value="HMG_box_dom"/>
</dbReference>